<evidence type="ECO:0000256" key="1">
    <source>
        <dbReference type="ARBA" id="ARBA00006224"/>
    </source>
</evidence>
<evidence type="ECO:0000313" key="3">
    <source>
        <dbReference type="Proteomes" id="UP001307889"/>
    </source>
</evidence>
<name>A0ABN7BEV5_9HEMI</name>
<dbReference type="InterPro" id="IPR019393">
    <property type="entry name" value="WASH_strumpellin"/>
</dbReference>
<dbReference type="Proteomes" id="UP001307889">
    <property type="component" value="Chromosome 15"/>
</dbReference>
<keyword evidence="3" id="KW-1185">Reference proteome</keyword>
<dbReference type="EMBL" id="AP028923">
    <property type="protein sequence ID" value="BET02897.1"/>
    <property type="molecule type" value="Genomic_DNA"/>
</dbReference>
<sequence length="110" mass="12212">MDLCIAVSLTCKRTGEGIAPLNVGVHTLIKQFHSKVARQYMTYCCQYAKSYMYSAAMMGKQEIPSEALSMMNYLESYVDCAGIPQTAITDHIPVFIFELLKRGIATYVGA</sequence>
<comment type="similarity">
    <text evidence="1">Belongs to the strumpellin family.</text>
</comment>
<protein>
    <submittedName>
        <fullName evidence="2">Kiaa0196</fullName>
    </submittedName>
</protein>
<evidence type="ECO:0000313" key="2">
    <source>
        <dbReference type="EMBL" id="BET02897.1"/>
    </source>
</evidence>
<organism evidence="2 3">
    <name type="scientific">Nesidiocoris tenuis</name>
    <dbReference type="NCBI Taxonomy" id="355587"/>
    <lineage>
        <taxon>Eukaryota</taxon>
        <taxon>Metazoa</taxon>
        <taxon>Ecdysozoa</taxon>
        <taxon>Arthropoda</taxon>
        <taxon>Hexapoda</taxon>
        <taxon>Insecta</taxon>
        <taxon>Pterygota</taxon>
        <taxon>Neoptera</taxon>
        <taxon>Paraneoptera</taxon>
        <taxon>Hemiptera</taxon>
        <taxon>Heteroptera</taxon>
        <taxon>Panheteroptera</taxon>
        <taxon>Cimicomorpha</taxon>
        <taxon>Miridae</taxon>
        <taxon>Dicyphina</taxon>
        <taxon>Nesidiocoris</taxon>
    </lineage>
</organism>
<reference evidence="2 3" key="1">
    <citation type="submission" date="2023-09" db="EMBL/GenBank/DDBJ databases">
        <title>Nesidiocoris tenuis whole genome shotgun sequence.</title>
        <authorList>
            <person name="Shibata T."/>
            <person name="Shimoda M."/>
            <person name="Kobayashi T."/>
            <person name="Uehara T."/>
        </authorList>
    </citation>
    <scope>NUCLEOTIDE SEQUENCE [LARGE SCALE GENOMIC DNA]</scope>
    <source>
        <strain evidence="2 3">Japan</strain>
    </source>
</reference>
<accession>A0ABN7BEV5</accession>
<gene>
    <name evidence="2" type="ORF">NTJ_15715</name>
</gene>
<dbReference type="PANTHER" id="PTHR15691:SF6">
    <property type="entry name" value="WASH COMPLEX SUBUNIT 5"/>
    <property type="match status" value="1"/>
</dbReference>
<proteinExistence type="inferred from homology"/>
<dbReference type="PANTHER" id="PTHR15691">
    <property type="entry name" value="WASH COMPLEX SUBUNIT 5"/>
    <property type="match status" value="1"/>
</dbReference>